<gene>
    <name evidence="1" type="ORF">EPA93_04280</name>
</gene>
<protein>
    <submittedName>
        <fullName evidence="1">Uncharacterized protein</fullName>
    </submittedName>
</protein>
<evidence type="ECO:0000313" key="1">
    <source>
        <dbReference type="EMBL" id="QBD75253.1"/>
    </source>
</evidence>
<dbReference type="RefSeq" id="WP_129885852.1">
    <property type="nucleotide sequence ID" value="NZ_CP035758.1"/>
</dbReference>
<organism evidence="1 2">
    <name type="scientific">Ktedonosporobacter rubrisoli</name>
    <dbReference type="NCBI Taxonomy" id="2509675"/>
    <lineage>
        <taxon>Bacteria</taxon>
        <taxon>Bacillati</taxon>
        <taxon>Chloroflexota</taxon>
        <taxon>Ktedonobacteria</taxon>
        <taxon>Ktedonobacterales</taxon>
        <taxon>Ktedonosporobacteraceae</taxon>
        <taxon>Ktedonosporobacter</taxon>
    </lineage>
</organism>
<dbReference type="KEGG" id="kbs:EPA93_04280"/>
<name>A0A4P6JJP0_KTERU</name>
<reference evidence="1 2" key="1">
    <citation type="submission" date="2019-01" db="EMBL/GenBank/DDBJ databases">
        <title>Ktedonosporobacter rubrisoli SCAWS-G2.</title>
        <authorList>
            <person name="Huang Y."/>
            <person name="Yan B."/>
        </authorList>
    </citation>
    <scope>NUCLEOTIDE SEQUENCE [LARGE SCALE GENOMIC DNA]</scope>
    <source>
        <strain evidence="1 2">SCAWS-G2</strain>
    </source>
</reference>
<proteinExistence type="predicted"/>
<dbReference type="EMBL" id="CP035758">
    <property type="protein sequence ID" value="QBD75253.1"/>
    <property type="molecule type" value="Genomic_DNA"/>
</dbReference>
<keyword evidence="2" id="KW-1185">Reference proteome</keyword>
<evidence type="ECO:0000313" key="2">
    <source>
        <dbReference type="Proteomes" id="UP000290365"/>
    </source>
</evidence>
<dbReference type="Proteomes" id="UP000290365">
    <property type="component" value="Chromosome"/>
</dbReference>
<accession>A0A4P6JJP0</accession>
<dbReference type="AlphaFoldDB" id="A0A4P6JJP0"/>
<sequence>MEHTSDPERYPFVLELDGHGRPNYGKLIRQGRKLANLEQEEFAFLYGMIVRNRSVGKDAIRKMEEYNQVPKNPQRRSIIAALLGIPLSLLCSDEEIQALPRQFSLSTYRDSDKDLEAKIDIAEYHHTLMNYQRRHYASTAFPRLKAVQQRVSSLTEILHHSHPAEKAQMECLLASYLEFMGNMARDHQRFAQSIAHFDRALKGLGDDYPALQATLLVRRGGAWNSWAHVALLRGEQDKAQSYFASSIRDHDAACALDRWLPPHVKGAAIAAQAAAHACTVNDQSELNGILRRMDQAEQLLNTPISEESLQAGGYLYLLSFDNERFYLNKATALLNSPIKALRAPTRALDALAQLPFSSQSLRIQTTSLLLQAQSEFELGNYPFATKLAGDALELVMNVQESSELIGIDTLYRKLRGSRYGKSHEVLSLGVNLFKAQHPGLFA</sequence>